<feature type="chain" id="PRO_5040181674" description="Salivary secreted peptide" evidence="1">
    <location>
        <begin position="20"/>
        <end position="77"/>
    </location>
</feature>
<protein>
    <recommendedName>
        <fullName evidence="4">Salivary secreted peptide</fullName>
    </recommendedName>
</protein>
<sequence length="77" mass="8206">MNSKVVAVLLVACLSTGYCLDVYRVGVLAARLSSPGNLLEDNSNNAANANDSAYVNNIGQVVQEIQWPTTDSVNNYS</sequence>
<organism evidence="2 3">
    <name type="scientific">Pieris brassicae</name>
    <name type="common">White butterfly</name>
    <name type="synonym">Large white butterfly</name>
    <dbReference type="NCBI Taxonomy" id="7116"/>
    <lineage>
        <taxon>Eukaryota</taxon>
        <taxon>Metazoa</taxon>
        <taxon>Ecdysozoa</taxon>
        <taxon>Arthropoda</taxon>
        <taxon>Hexapoda</taxon>
        <taxon>Insecta</taxon>
        <taxon>Pterygota</taxon>
        <taxon>Neoptera</taxon>
        <taxon>Endopterygota</taxon>
        <taxon>Lepidoptera</taxon>
        <taxon>Glossata</taxon>
        <taxon>Ditrysia</taxon>
        <taxon>Papilionoidea</taxon>
        <taxon>Pieridae</taxon>
        <taxon>Pierinae</taxon>
        <taxon>Pieris</taxon>
    </lineage>
</organism>
<keyword evidence="1" id="KW-0732">Signal</keyword>
<dbReference type="EMBL" id="CALOZG010000010">
    <property type="protein sequence ID" value="CAH4030387.1"/>
    <property type="molecule type" value="Genomic_DNA"/>
</dbReference>
<accession>A0A9P0XBV2</accession>
<evidence type="ECO:0008006" key="4">
    <source>
        <dbReference type="Google" id="ProtNLM"/>
    </source>
</evidence>
<dbReference type="Proteomes" id="UP001152562">
    <property type="component" value="Unassembled WGS sequence"/>
</dbReference>
<reference evidence="2" key="1">
    <citation type="submission" date="2022-05" db="EMBL/GenBank/DDBJ databases">
        <authorList>
            <person name="Okamura Y."/>
        </authorList>
    </citation>
    <scope>NUCLEOTIDE SEQUENCE</scope>
</reference>
<feature type="signal peptide" evidence="1">
    <location>
        <begin position="1"/>
        <end position="19"/>
    </location>
</feature>
<dbReference type="AlphaFoldDB" id="A0A9P0XBV2"/>
<name>A0A9P0XBV2_PIEBR</name>
<evidence type="ECO:0000313" key="2">
    <source>
        <dbReference type="EMBL" id="CAH4030387.1"/>
    </source>
</evidence>
<proteinExistence type="predicted"/>
<keyword evidence="3" id="KW-1185">Reference proteome</keyword>
<evidence type="ECO:0000313" key="3">
    <source>
        <dbReference type="Proteomes" id="UP001152562"/>
    </source>
</evidence>
<evidence type="ECO:0000256" key="1">
    <source>
        <dbReference type="SAM" id="SignalP"/>
    </source>
</evidence>
<gene>
    <name evidence="2" type="ORF">PIBRA_LOCUS7042</name>
</gene>
<comment type="caution">
    <text evidence="2">The sequence shown here is derived from an EMBL/GenBank/DDBJ whole genome shotgun (WGS) entry which is preliminary data.</text>
</comment>